<dbReference type="InterPro" id="IPR002500">
    <property type="entry name" value="PAPS_reduct_dom"/>
</dbReference>
<feature type="region of interest" description="Disordered" evidence="13">
    <location>
        <begin position="317"/>
        <end position="345"/>
    </location>
</feature>
<comment type="catalytic activity">
    <reaction evidence="12">
        <text>FMN + ATP + H(+) = FAD + diphosphate</text>
        <dbReference type="Rhea" id="RHEA:17237"/>
        <dbReference type="ChEBI" id="CHEBI:15378"/>
        <dbReference type="ChEBI" id="CHEBI:30616"/>
        <dbReference type="ChEBI" id="CHEBI:33019"/>
        <dbReference type="ChEBI" id="CHEBI:57692"/>
        <dbReference type="ChEBI" id="CHEBI:58210"/>
        <dbReference type="EC" id="2.7.7.2"/>
    </reaction>
</comment>
<dbReference type="Proteomes" id="UP000224006">
    <property type="component" value="Chromosome II"/>
</dbReference>
<gene>
    <name evidence="15" type="ORF">BESB_035700</name>
</gene>
<dbReference type="GO" id="GO:0005524">
    <property type="term" value="F:ATP binding"/>
    <property type="evidence" value="ECO:0007669"/>
    <property type="project" value="UniProtKB-KW"/>
</dbReference>
<evidence type="ECO:0000256" key="12">
    <source>
        <dbReference type="ARBA" id="ARBA00049494"/>
    </source>
</evidence>
<evidence type="ECO:0000256" key="10">
    <source>
        <dbReference type="ARBA" id="ARBA00031145"/>
    </source>
</evidence>
<dbReference type="EC" id="2.7.7.2" evidence="2"/>
<evidence type="ECO:0000256" key="4">
    <source>
        <dbReference type="ARBA" id="ARBA00022643"/>
    </source>
</evidence>
<name>A0A2A9MNA2_BESBE</name>
<accession>A0A2A9MNA2</accession>
<feature type="region of interest" description="Disordered" evidence="13">
    <location>
        <begin position="49"/>
        <end position="89"/>
    </location>
</feature>
<dbReference type="SUPFAM" id="SSF52402">
    <property type="entry name" value="Adenine nucleotide alpha hydrolases-like"/>
    <property type="match status" value="1"/>
</dbReference>
<feature type="compositionally biased region" description="Low complexity" evidence="13">
    <location>
        <begin position="20"/>
        <end position="31"/>
    </location>
</feature>
<dbReference type="GO" id="GO:0003919">
    <property type="term" value="F:FMN adenylyltransferase activity"/>
    <property type="evidence" value="ECO:0007669"/>
    <property type="project" value="UniProtKB-EC"/>
</dbReference>
<keyword evidence="9" id="KW-0067">ATP-binding</keyword>
<feature type="compositionally biased region" description="Polar residues" evidence="13">
    <location>
        <begin position="1"/>
        <end position="13"/>
    </location>
</feature>
<feature type="compositionally biased region" description="Basic and acidic residues" evidence="13">
    <location>
        <begin position="470"/>
        <end position="480"/>
    </location>
</feature>
<dbReference type="GeneID" id="40308551"/>
<comment type="caution">
    <text evidence="15">The sequence shown here is derived from an EMBL/GenBank/DDBJ whole genome shotgun (WGS) entry which is preliminary data.</text>
</comment>
<reference evidence="15 16" key="1">
    <citation type="submission" date="2017-09" db="EMBL/GenBank/DDBJ databases">
        <title>Genome sequencing of Besnoitia besnoiti strain Bb-Ger1.</title>
        <authorList>
            <person name="Schares G."/>
            <person name="Venepally P."/>
            <person name="Lorenzi H.A."/>
        </authorList>
    </citation>
    <scope>NUCLEOTIDE SEQUENCE [LARGE SCALE GENOMIC DNA]</scope>
    <source>
        <strain evidence="15 16">Bb-Ger1</strain>
    </source>
</reference>
<keyword evidence="7" id="KW-0547">Nucleotide-binding</keyword>
<evidence type="ECO:0000256" key="3">
    <source>
        <dbReference type="ARBA" id="ARBA00022630"/>
    </source>
</evidence>
<keyword evidence="6" id="KW-0548">Nucleotidyltransferase</keyword>
<evidence type="ECO:0000259" key="14">
    <source>
        <dbReference type="Pfam" id="PF01507"/>
    </source>
</evidence>
<evidence type="ECO:0000256" key="11">
    <source>
        <dbReference type="ARBA" id="ARBA00031871"/>
    </source>
</evidence>
<keyword evidence="8" id="KW-0274">FAD</keyword>
<evidence type="ECO:0000256" key="7">
    <source>
        <dbReference type="ARBA" id="ARBA00022741"/>
    </source>
</evidence>
<evidence type="ECO:0000256" key="2">
    <source>
        <dbReference type="ARBA" id="ARBA00012393"/>
    </source>
</evidence>
<dbReference type="VEuPathDB" id="ToxoDB:BESB_035700"/>
<feature type="region of interest" description="Disordered" evidence="13">
    <location>
        <begin position="125"/>
        <end position="150"/>
    </location>
</feature>
<evidence type="ECO:0000256" key="9">
    <source>
        <dbReference type="ARBA" id="ARBA00022840"/>
    </source>
</evidence>
<dbReference type="PANTHER" id="PTHR23293:SF9">
    <property type="entry name" value="FAD SYNTHASE"/>
    <property type="match status" value="1"/>
</dbReference>
<feature type="compositionally biased region" description="Basic and acidic residues" evidence="13">
    <location>
        <begin position="191"/>
        <end position="211"/>
    </location>
</feature>
<feature type="region of interest" description="Disordered" evidence="13">
    <location>
        <begin position="171"/>
        <end position="285"/>
    </location>
</feature>
<evidence type="ECO:0000256" key="6">
    <source>
        <dbReference type="ARBA" id="ARBA00022695"/>
    </source>
</evidence>
<organism evidence="15 16">
    <name type="scientific">Besnoitia besnoiti</name>
    <name type="common">Apicomplexan protozoan</name>
    <dbReference type="NCBI Taxonomy" id="94643"/>
    <lineage>
        <taxon>Eukaryota</taxon>
        <taxon>Sar</taxon>
        <taxon>Alveolata</taxon>
        <taxon>Apicomplexa</taxon>
        <taxon>Conoidasida</taxon>
        <taxon>Coccidia</taxon>
        <taxon>Eucoccidiorida</taxon>
        <taxon>Eimeriorina</taxon>
        <taxon>Sarcocystidae</taxon>
        <taxon>Besnoitia</taxon>
    </lineage>
</organism>
<keyword evidence="16" id="KW-1185">Reference proteome</keyword>
<protein>
    <recommendedName>
        <fullName evidence="2">FAD synthase</fullName>
        <ecNumber evidence="2">2.7.7.2</ecNumber>
    </recommendedName>
    <alternativeName>
        <fullName evidence="10">FAD pyrophosphorylase</fullName>
    </alternativeName>
    <alternativeName>
        <fullName evidence="11">FMN adenylyltransferase</fullName>
    </alternativeName>
</protein>
<feature type="compositionally biased region" description="Low complexity" evidence="13">
    <location>
        <begin position="317"/>
        <end position="332"/>
    </location>
</feature>
<dbReference type="EMBL" id="NWUJ01000002">
    <property type="protein sequence ID" value="PFH37112.1"/>
    <property type="molecule type" value="Genomic_DNA"/>
</dbReference>
<dbReference type="AlphaFoldDB" id="A0A2A9MNA2"/>
<dbReference type="Pfam" id="PF01507">
    <property type="entry name" value="PAPS_reduct"/>
    <property type="match status" value="1"/>
</dbReference>
<dbReference type="Gene3D" id="3.40.50.620">
    <property type="entry name" value="HUPs"/>
    <property type="match status" value="1"/>
</dbReference>
<dbReference type="PANTHER" id="PTHR23293">
    <property type="entry name" value="FAD SYNTHETASE-RELATED FMN ADENYLYLTRANSFERASE"/>
    <property type="match status" value="1"/>
</dbReference>
<dbReference type="KEGG" id="bbes:BESB_035700"/>
<feature type="region of interest" description="Disordered" evidence="13">
    <location>
        <begin position="445"/>
        <end position="495"/>
    </location>
</feature>
<sequence>MTRSHIPSHTNGSAFGLSLSPVVSPAPSSPTSTAAVAVAMAAAAAVASMSPSSEASHFPPGAPDHSGGLSPSPSRASLSPESSFSAAASGPSPLFPLLSPSRACLSTSPFTVASGGPSSLTSLDCAGAASPAPSEATCGRPSGGDSATLSRSSASASWSVAFFSRAPPPLGASRARPAAACESSGAPVSGEETRAESRFASEAPRSEEELPTKNTSGGGAEAEGRAAEAEGDPRRTRRCAMHRKEEADADASPAHEAESSLVSPPRPGGDLPPWRRLRAGTGRGGRRLWSRRAFAESVALLRRIEAAIVEGNREACAPADGLPAPPASSSADAPKRWEEANTQNSAAQRQLLDGAQTTEEVGGVTQRLGASPSSEGLVAPASMGRLLDRGLQLLVDVFRLFGPRSVVLSFNGGKDAVAALHLYRAALAKHLLSAGEANAFPQQGRLAAHQADDQGRGSGAAPGAGVDAAEGERQSRERETAAAPAAAEASERVPGDAFTELERPKAIYFHGNDEEFEEVAAFVETTAQDFELDICVYRCGLAEGMDDFVTRFSDCRPLAFVLGTREGDPNAADLLPLQASSSWLPAFLRVHPLVGFHYGHIWRFIRCFALPYCELYDRGYTSIGTKKNTRPNPHLFCRDTGRYAPAYLLERWEDERAGRDNVKKYRVARSACLSAPGTGCPPGFRFNASHPSAPAGAGDGAAASASLVRFPSALTHGALNTPRLRQRR</sequence>
<keyword evidence="4" id="KW-0288">FMN</keyword>
<keyword evidence="3" id="KW-0285">Flavoprotein</keyword>
<evidence type="ECO:0000256" key="8">
    <source>
        <dbReference type="ARBA" id="ARBA00022827"/>
    </source>
</evidence>
<feature type="compositionally biased region" description="Basic and acidic residues" evidence="13">
    <location>
        <begin position="222"/>
        <end position="234"/>
    </location>
</feature>
<dbReference type="OrthoDB" id="270728at2759"/>
<keyword evidence="5" id="KW-0808">Transferase</keyword>
<feature type="region of interest" description="Disordered" evidence="13">
    <location>
        <begin position="1"/>
        <end position="31"/>
    </location>
</feature>
<evidence type="ECO:0000313" key="16">
    <source>
        <dbReference type="Proteomes" id="UP000224006"/>
    </source>
</evidence>
<evidence type="ECO:0000256" key="1">
    <source>
        <dbReference type="ARBA" id="ARBA00004726"/>
    </source>
</evidence>
<evidence type="ECO:0000256" key="13">
    <source>
        <dbReference type="SAM" id="MobiDB-lite"/>
    </source>
</evidence>
<dbReference type="InterPro" id="IPR014729">
    <property type="entry name" value="Rossmann-like_a/b/a_fold"/>
</dbReference>
<dbReference type="STRING" id="94643.A0A2A9MNA2"/>
<evidence type="ECO:0000256" key="5">
    <source>
        <dbReference type="ARBA" id="ARBA00022679"/>
    </source>
</evidence>
<feature type="compositionally biased region" description="Low complexity" evidence="13">
    <location>
        <begin position="66"/>
        <end position="89"/>
    </location>
</feature>
<evidence type="ECO:0000313" key="15">
    <source>
        <dbReference type="EMBL" id="PFH37112.1"/>
    </source>
</evidence>
<dbReference type="GO" id="GO:0006747">
    <property type="term" value="P:FAD biosynthetic process"/>
    <property type="evidence" value="ECO:0007669"/>
    <property type="project" value="TreeGrafter"/>
</dbReference>
<dbReference type="RefSeq" id="XP_029221121.1">
    <property type="nucleotide sequence ID" value="XM_029362156.1"/>
</dbReference>
<feature type="domain" description="Phosphoadenosine phosphosulphate reductase" evidence="14">
    <location>
        <begin position="554"/>
        <end position="631"/>
    </location>
</feature>
<proteinExistence type="predicted"/>
<comment type="pathway">
    <text evidence="1">Cofactor biosynthesis; FAD biosynthesis; FAD from FMN: step 1/1.</text>
</comment>